<dbReference type="Gene3D" id="3.10.20.90">
    <property type="entry name" value="Phosphatidylinositol 3-kinase Catalytic Subunit, Chain A, domain 1"/>
    <property type="match status" value="1"/>
</dbReference>
<comment type="caution">
    <text evidence="2">The sequence shown here is derived from an EMBL/GenBank/DDBJ whole genome shotgun (WGS) entry which is preliminary data.</text>
</comment>
<dbReference type="Proteomes" id="UP000247498">
    <property type="component" value="Unassembled WGS sequence"/>
</dbReference>
<feature type="region of interest" description="Disordered" evidence="1">
    <location>
        <begin position="1"/>
        <end position="34"/>
    </location>
</feature>
<evidence type="ECO:0008006" key="4">
    <source>
        <dbReference type="Google" id="ProtNLM"/>
    </source>
</evidence>
<dbReference type="CDD" id="cd17039">
    <property type="entry name" value="Ubl_ubiquitin_like"/>
    <property type="match status" value="1"/>
</dbReference>
<proteinExistence type="predicted"/>
<evidence type="ECO:0000256" key="1">
    <source>
        <dbReference type="SAM" id="MobiDB-lite"/>
    </source>
</evidence>
<sequence length="178" mass="19565">MAPTAQPQPQPPQPQQQPQPQPQGGDAVGGVGLGKGAWDCDANCEIPPEKEAEVFEEIPTMEHSFEGIATVPPHRDLDHMAFFCGGCRYRVTAYPDWTVEKVKRALFAGGIARSNRPGGHTPSIRGWEDLELLYAMERMEDAKTLADYDVPPGCKVMLALERALLDSGRPHPDSAFWN</sequence>
<dbReference type="EMBL" id="BDRX01000037">
    <property type="protein sequence ID" value="GBF93046.1"/>
    <property type="molecule type" value="Genomic_DNA"/>
</dbReference>
<dbReference type="InParanoid" id="A0A2V0NZK4"/>
<reference evidence="2 3" key="1">
    <citation type="journal article" date="2018" name="Sci. Rep.">
        <title>Raphidocelis subcapitata (=Pseudokirchneriella subcapitata) provides an insight into genome evolution and environmental adaptations in the Sphaeropleales.</title>
        <authorList>
            <person name="Suzuki S."/>
            <person name="Yamaguchi H."/>
            <person name="Nakajima N."/>
            <person name="Kawachi M."/>
        </authorList>
    </citation>
    <scope>NUCLEOTIDE SEQUENCE [LARGE SCALE GENOMIC DNA]</scope>
    <source>
        <strain evidence="2 3">NIES-35</strain>
    </source>
</reference>
<evidence type="ECO:0000313" key="3">
    <source>
        <dbReference type="Proteomes" id="UP000247498"/>
    </source>
</evidence>
<gene>
    <name evidence="2" type="ORF">Rsub_05657</name>
</gene>
<keyword evidence="3" id="KW-1185">Reference proteome</keyword>
<accession>A0A2V0NZK4</accession>
<dbReference type="OrthoDB" id="1043111at2759"/>
<dbReference type="InterPro" id="IPR029071">
    <property type="entry name" value="Ubiquitin-like_domsf"/>
</dbReference>
<evidence type="ECO:0000313" key="2">
    <source>
        <dbReference type="EMBL" id="GBF93046.1"/>
    </source>
</evidence>
<protein>
    <recommendedName>
        <fullName evidence="4">Ubiquitin-like domain-containing protein</fullName>
    </recommendedName>
</protein>
<feature type="compositionally biased region" description="Pro residues" evidence="1">
    <location>
        <begin position="1"/>
        <end position="21"/>
    </location>
</feature>
<name>A0A2V0NZK4_9CHLO</name>
<dbReference type="SUPFAM" id="SSF54236">
    <property type="entry name" value="Ubiquitin-like"/>
    <property type="match status" value="1"/>
</dbReference>
<organism evidence="2 3">
    <name type="scientific">Raphidocelis subcapitata</name>
    <dbReference type="NCBI Taxonomy" id="307507"/>
    <lineage>
        <taxon>Eukaryota</taxon>
        <taxon>Viridiplantae</taxon>
        <taxon>Chlorophyta</taxon>
        <taxon>core chlorophytes</taxon>
        <taxon>Chlorophyceae</taxon>
        <taxon>CS clade</taxon>
        <taxon>Sphaeropleales</taxon>
        <taxon>Selenastraceae</taxon>
        <taxon>Raphidocelis</taxon>
    </lineage>
</organism>
<dbReference type="AlphaFoldDB" id="A0A2V0NZK4"/>